<feature type="compositionally biased region" description="Basic and acidic residues" evidence="1">
    <location>
        <begin position="40"/>
        <end position="49"/>
    </location>
</feature>
<dbReference type="InParanoid" id="Q6BV99"/>
<evidence type="ECO:0000256" key="1">
    <source>
        <dbReference type="SAM" id="MobiDB-lite"/>
    </source>
</evidence>
<protein>
    <submittedName>
        <fullName evidence="2">DEHA2C04268p</fullName>
    </submittedName>
</protein>
<sequence>MGIKDKLKRTSRIFINDSYAKDDSKNVTGHETTATGAEEPEVKETKEPLETGATEQEGVIEEGNDPVAQEAVAQTDASEGQLPTQDVSAVQDTELANATEPVPPTETIDQSEAVPEPAFAEAEANPEPVVTGSEVPDTNPQTEAAPQVTEPVSEDVPAVPAGEENSAAGSPLGLQEAVNDDAGISRAEGAEGAKDTAKPDLASQGETAKADVQKASKNVNSEVKKDAFFKRFLGKFKKSSAAK</sequence>
<feature type="compositionally biased region" description="Basic and acidic residues" evidence="1">
    <location>
        <begin position="188"/>
        <end position="198"/>
    </location>
</feature>
<dbReference type="KEGG" id="dha:DEHA2C04268g"/>
<dbReference type="EMBL" id="CR382135">
    <property type="protein sequence ID" value="CAG85915.1"/>
    <property type="molecule type" value="Genomic_DNA"/>
</dbReference>
<feature type="compositionally biased region" description="Polar residues" evidence="1">
    <location>
        <begin position="75"/>
        <end position="96"/>
    </location>
</feature>
<proteinExistence type="predicted"/>
<evidence type="ECO:0000313" key="3">
    <source>
        <dbReference type="Proteomes" id="UP000000599"/>
    </source>
</evidence>
<evidence type="ECO:0000313" key="2">
    <source>
        <dbReference type="EMBL" id="CAG85915.1"/>
    </source>
</evidence>
<dbReference type="VEuPathDB" id="FungiDB:DEHA2C04268g"/>
<gene>
    <name evidence="2" type="ordered locus">DEHA2C04268g</name>
</gene>
<accession>Q6BV99</accession>
<feature type="compositionally biased region" description="Basic residues" evidence="1">
    <location>
        <begin position="1"/>
        <end position="11"/>
    </location>
</feature>
<reference evidence="2 3" key="1">
    <citation type="journal article" date="2004" name="Nature">
        <title>Genome evolution in yeasts.</title>
        <authorList>
            <consortium name="Genolevures"/>
            <person name="Dujon B."/>
            <person name="Sherman D."/>
            <person name="Fischer G."/>
            <person name="Durrens P."/>
            <person name="Casaregola S."/>
            <person name="Lafontaine I."/>
            <person name="de Montigny J."/>
            <person name="Marck C."/>
            <person name="Neuveglise C."/>
            <person name="Talla E."/>
            <person name="Goffard N."/>
            <person name="Frangeul L."/>
            <person name="Aigle M."/>
            <person name="Anthouard V."/>
            <person name="Babour A."/>
            <person name="Barbe V."/>
            <person name="Barnay S."/>
            <person name="Blanchin S."/>
            <person name="Beckerich J.M."/>
            <person name="Beyne E."/>
            <person name="Bleykasten C."/>
            <person name="Boisrame A."/>
            <person name="Boyer J."/>
            <person name="Cattolico L."/>
            <person name="Confanioleri F."/>
            <person name="de Daruvar A."/>
            <person name="Despons L."/>
            <person name="Fabre E."/>
            <person name="Fairhead C."/>
            <person name="Ferry-Dumazet H."/>
            <person name="Groppi A."/>
            <person name="Hantraye F."/>
            <person name="Hennequin C."/>
            <person name="Jauniaux N."/>
            <person name="Joyet P."/>
            <person name="Kachouri R."/>
            <person name="Kerrest A."/>
            <person name="Koszul R."/>
            <person name="Lemaire M."/>
            <person name="Lesur I."/>
            <person name="Ma L."/>
            <person name="Muller H."/>
            <person name="Nicaud J.M."/>
            <person name="Nikolski M."/>
            <person name="Oztas S."/>
            <person name="Ozier-Kalogeropoulos O."/>
            <person name="Pellenz S."/>
            <person name="Potier S."/>
            <person name="Richard G.F."/>
            <person name="Straub M.L."/>
            <person name="Suleau A."/>
            <person name="Swennene D."/>
            <person name="Tekaia F."/>
            <person name="Wesolowski-Louvel M."/>
            <person name="Westhof E."/>
            <person name="Wirth B."/>
            <person name="Zeniou-Meyer M."/>
            <person name="Zivanovic I."/>
            <person name="Bolotin-Fukuhara M."/>
            <person name="Thierry A."/>
            <person name="Bouchier C."/>
            <person name="Caudron B."/>
            <person name="Scarpelli C."/>
            <person name="Gaillardin C."/>
            <person name="Weissenbach J."/>
            <person name="Wincker P."/>
            <person name="Souciet J.L."/>
        </authorList>
    </citation>
    <scope>NUCLEOTIDE SEQUENCE [LARGE SCALE GENOMIC DNA]</scope>
    <source>
        <strain evidence="3">ATCC 36239 / CBS 767 / BCRC 21394 / JCM 1990 / NBRC 0083 / IGC 2968</strain>
    </source>
</reference>
<feature type="compositionally biased region" description="Low complexity" evidence="1">
    <location>
        <begin position="112"/>
        <end position="130"/>
    </location>
</feature>
<dbReference type="AlphaFoldDB" id="Q6BV99"/>
<organism evidence="2 3">
    <name type="scientific">Debaryomyces hansenii (strain ATCC 36239 / CBS 767 / BCRC 21394 / JCM 1990 / NBRC 0083 / IGC 2968)</name>
    <name type="common">Yeast</name>
    <name type="synonym">Torulaspora hansenii</name>
    <dbReference type="NCBI Taxonomy" id="284592"/>
    <lineage>
        <taxon>Eukaryota</taxon>
        <taxon>Fungi</taxon>
        <taxon>Dikarya</taxon>
        <taxon>Ascomycota</taxon>
        <taxon>Saccharomycotina</taxon>
        <taxon>Pichiomycetes</taxon>
        <taxon>Debaryomycetaceae</taxon>
        <taxon>Debaryomyces</taxon>
    </lineage>
</organism>
<name>Q6BV99_DEBHA</name>
<dbReference type="HOGENOM" id="CLU_1142571_0_0_1"/>
<dbReference type="eggNOG" id="ENOG502R6CB">
    <property type="taxonomic scope" value="Eukaryota"/>
</dbReference>
<feature type="region of interest" description="Disordered" evidence="1">
    <location>
        <begin position="1"/>
        <end position="217"/>
    </location>
</feature>
<dbReference type="GeneID" id="2900287"/>
<dbReference type="Proteomes" id="UP000000599">
    <property type="component" value="Chromosome C"/>
</dbReference>
<keyword evidence="3" id="KW-1185">Reference proteome</keyword>
<dbReference type="OrthoDB" id="10420211at2759"/>
<dbReference type="RefSeq" id="XP_457870.1">
    <property type="nucleotide sequence ID" value="XM_457870.1"/>
</dbReference>